<evidence type="ECO:0000313" key="3">
    <source>
        <dbReference type="Proteomes" id="UP000193200"/>
    </source>
</evidence>
<keyword evidence="1" id="KW-0732">Signal</keyword>
<feature type="chain" id="PRO_5013345936" description="Integral membrane protein" evidence="1">
    <location>
        <begin position="26"/>
        <end position="110"/>
    </location>
</feature>
<evidence type="ECO:0008006" key="4">
    <source>
        <dbReference type="Google" id="ProtNLM"/>
    </source>
</evidence>
<protein>
    <recommendedName>
        <fullName evidence="4">Integral membrane protein</fullName>
    </recommendedName>
</protein>
<dbReference type="InParanoid" id="A0A1Y5TY79"/>
<sequence length="110" mass="10873">MADNGKILGAAAIAGAVALAVSATAIVSPASAAAKEKCFGIALAGQNDCAAGAGTTCAGTSKVDYQGNAWKLVPAGDCMKFGVEETQAQFELPGDRKGSLEALTRDLPSA</sequence>
<accession>A0A1Y5TY79</accession>
<organism evidence="2 3">
    <name type="scientific">Oceanibacterium hippocampi</name>
    <dbReference type="NCBI Taxonomy" id="745714"/>
    <lineage>
        <taxon>Bacteria</taxon>
        <taxon>Pseudomonadati</taxon>
        <taxon>Pseudomonadota</taxon>
        <taxon>Alphaproteobacteria</taxon>
        <taxon>Sneathiellales</taxon>
        <taxon>Sneathiellaceae</taxon>
        <taxon>Oceanibacterium</taxon>
    </lineage>
</organism>
<reference evidence="2 3" key="1">
    <citation type="submission" date="2017-03" db="EMBL/GenBank/DDBJ databases">
        <authorList>
            <person name="Afonso C.L."/>
            <person name="Miller P.J."/>
            <person name="Scott M.A."/>
            <person name="Spackman E."/>
            <person name="Goraichik I."/>
            <person name="Dimitrov K.M."/>
            <person name="Suarez D.L."/>
            <person name="Swayne D.E."/>
        </authorList>
    </citation>
    <scope>NUCLEOTIDE SEQUENCE [LARGE SCALE GENOMIC DNA]</scope>
    <source>
        <strain evidence="2 3">CECT 7691</strain>
    </source>
</reference>
<feature type="signal peptide" evidence="1">
    <location>
        <begin position="1"/>
        <end position="25"/>
    </location>
</feature>
<dbReference type="OrthoDB" id="9808309at2"/>
<dbReference type="InterPro" id="IPR018740">
    <property type="entry name" value="DUF2282_membr"/>
</dbReference>
<proteinExistence type="predicted"/>
<evidence type="ECO:0000313" key="2">
    <source>
        <dbReference type="EMBL" id="SLN73245.1"/>
    </source>
</evidence>
<dbReference type="Pfam" id="PF10048">
    <property type="entry name" value="DUF2282"/>
    <property type="match status" value="1"/>
</dbReference>
<dbReference type="RefSeq" id="WP_085884910.1">
    <property type="nucleotide sequence ID" value="NZ_FWFR01000003.1"/>
</dbReference>
<keyword evidence="3" id="KW-1185">Reference proteome</keyword>
<gene>
    <name evidence="2" type="ORF">OCH7691_03577</name>
</gene>
<dbReference type="Proteomes" id="UP000193200">
    <property type="component" value="Unassembled WGS sequence"/>
</dbReference>
<dbReference type="AlphaFoldDB" id="A0A1Y5TY79"/>
<dbReference type="EMBL" id="FWFR01000003">
    <property type="protein sequence ID" value="SLN73245.1"/>
    <property type="molecule type" value="Genomic_DNA"/>
</dbReference>
<evidence type="ECO:0000256" key="1">
    <source>
        <dbReference type="SAM" id="SignalP"/>
    </source>
</evidence>
<name>A0A1Y5TY79_9PROT</name>